<feature type="compositionally biased region" description="Low complexity" evidence="1">
    <location>
        <begin position="540"/>
        <end position="553"/>
    </location>
</feature>
<feature type="compositionally biased region" description="Polar residues" evidence="1">
    <location>
        <begin position="557"/>
        <end position="579"/>
    </location>
</feature>
<evidence type="ECO:0000313" key="2">
    <source>
        <dbReference type="EMBL" id="OWP07438.1"/>
    </source>
</evidence>
<feature type="compositionally biased region" description="Polar residues" evidence="1">
    <location>
        <begin position="1255"/>
        <end position="1269"/>
    </location>
</feature>
<feature type="compositionally biased region" description="Polar residues" evidence="1">
    <location>
        <begin position="1043"/>
        <end position="1052"/>
    </location>
</feature>
<feature type="region of interest" description="Disordered" evidence="1">
    <location>
        <begin position="99"/>
        <end position="135"/>
    </location>
</feature>
<dbReference type="InParanoid" id="A0A218ZHH4"/>
<comment type="caution">
    <text evidence="2">The sequence shown here is derived from an EMBL/GenBank/DDBJ whole genome shotgun (WGS) entry which is preliminary data.</text>
</comment>
<dbReference type="STRING" id="503106.A0A218ZHH4"/>
<feature type="compositionally biased region" description="Low complexity" evidence="1">
    <location>
        <begin position="914"/>
        <end position="925"/>
    </location>
</feature>
<feature type="compositionally biased region" description="Low complexity" evidence="1">
    <location>
        <begin position="404"/>
        <end position="416"/>
    </location>
</feature>
<feature type="compositionally biased region" description="Low complexity" evidence="1">
    <location>
        <begin position="1270"/>
        <end position="1285"/>
    </location>
</feature>
<feature type="compositionally biased region" description="Low complexity" evidence="1">
    <location>
        <begin position="70"/>
        <end position="86"/>
    </location>
</feature>
<feature type="compositionally biased region" description="Basic and acidic residues" evidence="1">
    <location>
        <begin position="1369"/>
        <end position="1378"/>
    </location>
</feature>
<dbReference type="OrthoDB" id="5423926at2759"/>
<accession>A0A218ZHH4</accession>
<feature type="compositionally biased region" description="Basic and acidic residues" evidence="1">
    <location>
        <begin position="737"/>
        <end position="747"/>
    </location>
</feature>
<feature type="region of interest" description="Disordered" evidence="1">
    <location>
        <begin position="894"/>
        <end position="996"/>
    </location>
</feature>
<feature type="region of interest" description="Disordered" evidence="1">
    <location>
        <begin position="737"/>
        <end position="779"/>
    </location>
</feature>
<evidence type="ECO:0000256" key="1">
    <source>
        <dbReference type="SAM" id="MobiDB-lite"/>
    </source>
</evidence>
<feature type="compositionally biased region" description="Basic and acidic residues" evidence="1">
    <location>
        <begin position="1078"/>
        <end position="1087"/>
    </location>
</feature>
<feature type="region of interest" description="Disordered" evidence="1">
    <location>
        <begin position="161"/>
        <end position="317"/>
    </location>
</feature>
<dbReference type="Proteomes" id="UP000242519">
    <property type="component" value="Unassembled WGS sequence"/>
</dbReference>
<feature type="region of interest" description="Disordered" evidence="1">
    <location>
        <begin position="1078"/>
        <end position="1579"/>
    </location>
</feature>
<proteinExistence type="predicted"/>
<feature type="compositionally biased region" description="Polar residues" evidence="1">
    <location>
        <begin position="1235"/>
        <end position="1248"/>
    </location>
</feature>
<feature type="compositionally biased region" description="Low complexity" evidence="1">
    <location>
        <begin position="424"/>
        <end position="436"/>
    </location>
</feature>
<dbReference type="EMBL" id="MZNU01000004">
    <property type="protein sequence ID" value="OWP07438.1"/>
    <property type="molecule type" value="Genomic_DNA"/>
</dbReference>
<feature type="compositionally biased region" description="Polar residues" evidence="1">
    <location>
        <begin position="167"/>
        <end position="176"/>
    </location>
</feature>
<feature type="compositionally biased region" description="Low complexity" evidence="1">
    <location>
        <begin position="1032"/>
        <end position="1042"/>
    </location>
</feature>
<feature type="compositionally biased region" description="Basic and acidic residues" evidence="1">
    <location>
        <begin position="1501"/>
        <end position="1512"/>
    </location>
</feature>
<feature type="compositionally biased region" description="Low complexity" evidence="1">
    <location>
        <begin position="1435"/>
        <end position="1460"/>
    </location>
</feature>
<protein>
    <submittedName>
        <fullName evidence="2">Uncharacterized protein</fullName>
    </submittedName>
</protein>
<feature type="region of interest" description="Disordered" evidence="1">
    <location>
        <begin position="356"/>
        <end position="668"/>
    </location>
</feature>
<keyword evidence="3" id="KW-1185">Reference proteome</keyword>
<feature type="compositionally biased region" description="Low complexity" evidence="1">
    <location>
        <begin position="1209"/>
        <end position="1221"/>
    </location>
</feature>
<feature type="compositionally biased region" description="Low complexity" evidence="1">
    <location>
        <begin position="458"/>
        <end position="473"/>
    </location>
</feature>
<feature type="region of interest" description="Disordered" evidence="1">
    <location>
        <begin position="1016"/>
        <end position="1059"/>
    </location>
</feature>
<organism evidence="2 3">
    <name type="scientific">Diplocarpon coronariae</name>
    <dbReference type="NCBI Taxonomy" id="2795749"/>
    <lineage>
        <taxon>Eukaryota</taxon>
        <taxon>Fungi</taxon>
        <taxon>Dikarya</taxon>
        <taxon>Ascomycota</taxon>
        <taxon>Pezizomycotina</taxon>
        <taxon>Leotiomycetes</taxon>
        <taxon>Helotiales</taxon>
        <taxon>Drepanopezizaceae</taxon>
        <taxon>Diplocarpon</taxon>
    </lineage>
</organism>
<feature type="compositionally biased region" description="Acidic residues" evidence="1">
    <location>
        <begin position="1411"/>
        <end position="1423"/>
    </location>
</feature>
<feature type="region of interest" description="Disordered" evidence="1">
    <location>
        <begin position="59"/>
        <end position="86"/>
    </location>
</feature>
<evidence type="ECO:0000313" key="3">
    <source>
        <dbReference type="Proteomes" id="UP000242519"/>
    </source>
</evidence>
<name>A0A218ZHH4_9HELO</name>
<feature type="compositionally biased region" description="Polar residues" evidence="1">
    <location>
        <begin position="245"/>
        <end position="254"/>
    </location>
</feature>
<feature type="compositionally biased region" description="Basic and acidic residues" evidence="1">
    <location>
        <begin position="503"/>
        <end position="518"/>
    </location>
</feature>
<sequence>MADYTAYWRVSEGAHEDEGIAYETCEGECAEVDGGEGTGVPVRCATIAALVVGWGTSGSPAVVIDKQSPPRKSSSSDSNSRIDFPSFRCDDSLIGPELAEADRHCAPRNGMFGNKNRRTRAASNPPLTGTTTNPSAATAAAQAFLKNQASNASLSNAAAAAALRSRPTTPTNVADTQTKRTLRRSGSASSLGSSVAGSARGPAGSPLERRGSFSSMSERTFRDPSPSAPVPSAVDAPPVPALPRNIQQTAPSIQSHRRAASLEAPVMRGASPPASKASGRGSSLGPGTAGKPPRRAGRGMYNLSSVSETERPASRGANIARIVSPANQNLIYDPNTRSFLPEAEILAIEQRILDTSQQPGKRKKRAPQAAATHLSQGLGTAGGRPRGTFIDALEADQPTPVGRQTPAPAPASQSAPAPAPVPEPVQAAAPEPTAAVPKEKKKKKMVVVGSDLKSDQGSLNPNLSDNDSDSLQSHPYARAGAFLAKRPSIVHEDKEREDEEDDTPKRVSDGSARLDADPGGRQGSPSPLPRSTAGRGYGRGQALASAGSAQGRLEANPTRQPAPSPTSSAVEDVGLTTQDGVRGGRLASVSPMRTTHFAASPENLIVRHQPPARSISPRKSALKHSNSPRGPSPVEGSSGGQEKLSEALNDSIVRPESLAPKKKANRVSFDETNVVVGEAAAPVTTDSSVDLSPQTKRQWFSIGRGKKKETAVVVADDSEVMKPRPALPSFGSVRDKKISREVEERPLVKPAENTEAFNSASPALFTPPTDEVSENPFGLSNDHVAGAVFAQDAASKNAANISKSREPLPPQTTSVEGNGYYSDSDSSLYSVDNRLSDAGITRANSVKCGPEDGDADTYRALASSLSHEIETPAEEGEAEAAMAHGRIPRIAVLQATPTLDNTELRGEWLDMPGSWANSNSDSSSQEADEPCSTVVEHPATEPTLADAGIAEPDPETPHAGSPVLGDVAAHNSQSALQEEPDESDADASIYSDAAEDFSDAEGTGFISLDAVADSPIAQTNTPGLGISTPPDSSTTKTAKTTAYQRSQMSRQPSEPDMDQGWEKVQAYWSTLSAEKKRQLEMEAREEAEGSETEVEDKPAPRPKKKKVSVEPTPIYLEPQRQVGSERTYMISPGTKAGANGHASMKSSMRAEPLSTAEDPRIRMSMRGPASMRGSLRAEESKGALQRKHRPVSLPAPENPTARGHARNLSAASAAAAQGAAGRDLMPKPALRRKNSAGSDSSFKRSSPRGSDIPSFRSSMRGSVDSSTTGRPQSQSSRFSIRSLSPAGSAVRRPLGSTAAPQSSLSETHLRNSMRNSMRNPYDTTPSMRSKPPPKRAGGFGRSAPPKTQQKPTRRFASRFADSSDEEEERPSFRSRFVDSSDDDEPTPLKPVGRTMRNNAPVRAISKRSGIDEGDSSELPDSDDEKAKPPQSQNGSATAAAASQLSTSLRRSGSGRGTISLPAAEFHPKRAGHSRRGSLMSILRRKKPDATSRVHKSGAESPARRDAPLEHSRSGRGSLRAEAVKTPVTASTPKLQKRNPMSRENSGAWPLGPTPLSIKGGDDGRPFTADGGNGVVGGKITDVDLNEDGLGNGKPELGTRRYTDDLVAAGRKKKKFGALRRMFRLDE</sequence>
<feature type="region of interest" description="Disordered" evidence="1">
    <location>
        <begin position="796"/>
        <end position="823"/>
    </location>
</feature>
<feature type="compositionally biased region" description="Polar residues" evidence="1">
    <location>
        <begin position="1298"/>
        <end position="1327"/>
    </location>
</feature>
<feature type="compositionally biased region" description="Low complexity" evidence="1">
    <location>
        <begin position="184"/>
        <end position="201"/>
    </location>
</feature>
<gene>
    <name evidence="2" type="ORF">B2J93_4967</name>
</gene>
<reference evidence="2 3" key="1">
    <citation type="submission" date="2017-04" db="EMBL/GenBank/DDBJ databases">
        <title>Draft genome sequence of Marssonina coronaria NL1: causal agent of apple blotch.</title>
        <authorList>
            <person name="Cheng Q."/>
        </authorList>
    </citation>
    <scope>NUCLEOTIDE SEQUENCE [LARGE SCALE GENOMIC DNA]</scope>
    <source>
        <strain evidence="2 3">NL1</strain>
    </source>
</reference>